<keyword evidence="5" id="KW-1185">Reference proteome</keyword>
<dbReference type="EMBL" id="CP046051">
    <property type="protein sequence ID" value="QKN24512.1"/>
    <property type="molecule type" value="Genomic_DNA"/>
</dbReference>
<dbReference type="Proteomes" id="UP000501316">
    <property type="component" value="Chromosome"/>
</dbReference>
<dbReference type="Proteomes" id="UP000509623">
    <property type="component" value="Chromosome"/>
</dbReference>
<sequence>MKGLLKVLSPFAPDQSGAVAALYELGGLIVICDAGGCTGNICGFDEPRWFQKKSAVFSAGLRDMDAILGRDDKLIAKLSAVAADMQAHFAAVIGTPVPAVIGTDFRALKRMGERQTGLPVLTVETTGTGLYDTGEEAALLQLFQTFAVSAFPVEKGMLGVLGATPLDLSSLSAAEQLMDACRQKDWQKVHCYGMGSGFDAVCHASAVERNLVVSPAGRKAAQYLQKTFGTPYTVCCPLPCTHPENLSSLHGKRVLIIHQQVLANTLRDNIRKATDADVTAASWFMMDDSLREKQDLFFTDEQQFQETVMQGGYDVIFGDRVLRRALPAYTGSWIDLPHFAVSGRLIT</sequence>
<dbReference type="SUPFAM" id="SSF53807">
    <property type="entry name" value="Helical backbone' metal receptor"/>
    <property type="match status" value="1"/>
</dbReference>
<dbReference type="EMBL" id="CP046161">
    <property type="protein sequence ID" value="QKO30474.1"/>
    <property type="molecule type" value="Genomic_DNA"/>
</dbReference>
<name>A0A859DUB1_9FIRM</name>
<gene>
    <name evidence="2" type="ORF">GJQ69_08520</name>
    <name evidence="3" type="ORF">GKP14_05270</name>
</gene>
<evidence type="ECO:0000259" key="1">
    <source>
        <dbReference type="Pfam" id="PF00148"/>
    </source>
</evidence>
<dbReference type="Gene3D" id="3.40.50.1980">
    <property type="entry name" value="Nitrogenase molybdenum iron protein domain"/>
    <property type="match status" value="2"/>
</dbReference>
<evidence type="ECO:0000313" key="5">
    <source>
        <dbReference type="Proteomes" id="UP000509623"/>
    </source>
</evidence>
<dbReference type="KEGG" id="clf:GJQ69_08520"/>
<dbReference type="GO" id="GO:0016491">
    <property type="term" value="F:oxidoreductase activity"/>
    <property type="evidence" value="ECO:0007669"/>
    <property type="project" value="InterPro"/>
</dbReference>
<evidence type="ECO:0000313" key="3">
    <source>
        <dbReference type="EMBL" id="QKO30474.1"/>
    </source>
</evidence>
<reference evidence="3" key="3">
    <citation type="journal article" date="2022" name="Int. J. Syst. Evol. Microbiol.">
        <title>Caproicibacterium lactatifermentans sp. nov., isolated from pit clay used for the production of Chinese strong aroma-type liquor.</title>
        <authorList>
            <person name="Wang H."/>
            <person name="Gu Y."/>
            <person name="Zhao D."/>
            <person name="Qiao Z."/>
            <person name="Zheng J."/>
            <person name="Gao J."/>
            <person name="Ren C."/>
            <person name="Xu Y."/>
        </authorList>
    </citation>
    <scope>NUCLEOTIDE SEQUENCE</scope>
    <source>
        <strain evidence="3">JNU-WLY1368</strain>
    </source>
</reference>
<dbReference type="Pfam" id="PF00148">
    <property type="entry name" value="Oxidored_nitro"/>
    <property type="match status" value="1"/>
</dbReference>
<evidence type="ECO:0000313" key="2">
    <source>
        <dbReference type="EMBL" id="QKN24512.1"/>
    </source>
</evidence>
<dbReference type="RefSeq" id="WP_086035156.1">
    <property type="nucleotide sequence ID" value="NZ_CP046051.1"/>
</dbReference>
<reference evidence="3" key="2">
    <citation type="journal article" date="2021" name="Appl. Environ. Microbiol.">
        <title>Adaptability of a Caproate-Producing Bacterium Contributes to Its Dominance in an Anaerobic Fermentation System.</title>
        <authorList>
            <person name="Wang H."/>
            <person name="Gu Y."/>
            <person name="Zhou W."/>
            <person name="Zhao D."/>
            <person name="Qiao Z."/>
            <person name="Zheng J."/>
            <person name="Gao J."/>
            <person name="Chen X."/>
            <person name="Ren C."/>
            <person name="Xu Y."/>
        </authorList>
    </citation>
    <scope>NUCLEOTIDE SEQUENCE</scope>
    <source>
        <strain evidence="3">JNU-WLY1368</strain>
    </source>
</reference>
<organism evidence="2 4">
    <name type="scientific">Caproicibacterium lactatifermentans</name>
    <dbReference type="NCBI Taxonomy" id="2666138"/>
    <lineage>
        <taxon>Bacteria</taxon>
        <taxon>Bacillati</taxon>
        <taxon>Bacillota</taxon>
        <taxon>Clostridia</taxon>
        <taxon>Eubacteriales</taxon>
        <taxon>Oscillospiraceae</taxon>
        <taxon>Caproicibacterium</taxon>
    </lineage>
</organism>
<dbReference type="InterPro" id="IPR000510">
    <property type="entry name" value="Nase/OxRdtase_comp1"/>
</dbReference>
<protein>
    <submittedName>
        <fullName evidence="2">Nitrogenase molybdenum-iron protein</fullName>
    </submittedName>
</protein>
<dbReference type="AlphaFoldDB" id="A0A859DUB1"/>
<reference evidence="4 5" key="1">
    <citation type="submission" date="2019-11" db="EMBL/GenBank/DDBJ databases">
        <authorList>
            <person name="Ren C."/>
            <person name="Wang H."/>
            <person name="Xu Y."/>
        </authorList>
    </citation>
    <scope>NUCLEOTIDE SEQUENCE [LARGE SCALE GENOMIC DNA]</scope>
    <source>
        <strain evidence="5">JNU-WLY1368</strain>
        <strain evidence="2 4">LBM 19010</strain>
    </source>
</reference>
<feature type="domain" description="Nitrogenase/oxidoreductase component 1" evidence="1">
    <location>
        <begin position="17"/>
        <end position="234"/>
    </location>
</feature>
<accession>A0A859DUB1</accession>
<evidence type="ECO:0000313" key="4">
    <source>
        <dbReference type="Proteomes" id="UP000501316"/>
    </source>
</evidence>
<proteinExistence type="predicted"/>